<reference evidence="4" key="1">
    <citation type="journal article" date="2020" name="Stud. Mycol.">
        <title>101 Dothideomycetes genomes: a test case for predicting lifestyles and emergence of pathogens.</title>
        <authorList>
            <person name="Haridas S."/>
            <person name="Albert R."/>
            <person name="Binder M."/>
            <person name="Bloem J."/>
            <person name="Labutti K."/>
            <person name="Salamov A."/>
            <person name="Andreopoulos B."/>
            <person name="Baker S."/>
            <person name="Barry K."/>
            <person name="Bills G."/>
            <person name="Bluhm B."/>
            <person name="Cannon C."/>
            <person name="Castanera R."/>
            <person name="Culley D."/>
            <person name="Daum C."/>
            <person name="Ezra D."/>
            <person name="Gonzalez J."/>
            <person name="Henrissat B."/>
            <person name="Kuo A."/>
            <person name="Liang C."/>
            <person name="Lipzen A."/>
            <person name="Lutzoni F."/>
            <person name="Magnuson J."/>
            <person name="Mondo S."/>
            <person name="Nolan M."/>
            <person name="Ohm R."/>
            <person name="Pangilinan J."/>
            <person name="Park H.-J."/>
            <person name="Ramirez L."/>
            <person name="Alfaro M."/>
            <person name="Sun H."/>
            <person name="Tritt A."/>
            <person name="Yoshinaga Y."/>
            <person name="Zwiers L.-H."/>
            <person name="Turgeon B."/>
            <person name="Goodwin S."/>
            <person name="Spatafora J."/>
            <person name="Crous P."/>
            <person name="Grigoriev I."/>
        </authorList>
    </citation>
    <scope>NUCLEOTIDE SEQUENCE</scope>
    <source>
        <strain evidence="4">CBS 121410</strain>
    </source>
</reference>
<dbReference type="Gene3D" id="2.60.40.420">
    <property type="entry name" value="Cupredoxins - blue copper proteins"/>
    <property type="match status" value="1"/>
</dbReference>
<evidence type="ECO:0000313" key="5">
    <source>
        <dbReference type="Proteomes" id="UP000799776"/>
    </source>
</evidence>
<protein>
    <recommendedName>
        <fullName evidence="6">Cupredoxin</fullName>
    </recommendedName>
</protein>
<feature type="transmembrane region" description="Helical" evidence="2">
    <location>
        <begin position="202"/>
        <end position="225"/>
    </location>
</feature>
<keyword evidence="2" id="KW-1133">Transmembrane helix</keyword>
<evidence type="ECO:0000256" key="3">
    <source>
        <dbReference type="SAM" id="SignalP"/>
    </source>
</evidence>
<dbReference type="OrthoDB" id="2331100at2759"/>
<dbReference type="InterPro" id="IPR008972">
    <property type="entry name" value="Cupredoxin"/>
</dbReference>
<evidence type="ECO:0000256" key="2">
    <source>
        <dbReference type="SAM" id="Phobius"/>
    </source>
</evidence>
<feature type="chain" id="PRO_5040215951" description="Cupredoxin" evidence="3">
    <location>
        <begin position="21"/>
        <end position="263"/>
    </location>
</feature>
<dbReference type="PANTHER" id="PTHR34883">
    <property type="entry name" value="SERINE-RICH PROTEIN, PUTATIVE-RELATED-RELATED"/>
    <property type="match status" value="1"/>
</dbReference>
<gene>
    <name evidence="4" type="ORF">K490DRAFT_67963</name>
</gene>
<keyword evidence="3" id="KW-0732">Signal</keyword>
<dbReference type="AlphaFoldDB" id="A0A9P4HR21"/>
<name>A0A9P4HR21_9PEZI</name>
<evidence type="ECO:0000313" key="4">
    <source>
        <dbReference type="EMBL" id="KAF2085077.1"/>
    </source>
</evidence>
<dbReference type="PANTHER" id="PTHR34883:SF8">
    <property type="entry name" value="EXTRACELLULAR SERINE-RICH PROTEIN (AFU_ORTHOLOGUE AFUA_6G00670)"/>
    <property type="match status" value="1"/>
</dbReference>
<dbReference type="Proteomes" id="UP000799776">
    <property type="component" value="Unassembled WGS sequence"/>
</dbReference>
<comment type="caution">
    <text evidence="4">The sequence shown here is derived from an EMBL/GenBank/DDBJ whole genome shotgun (WGS) entry which is preliminary data.</text>
</comment>
<dbReference type="EMBL" id="ML978733">
    <property type="protein sequence ID" value="KAF2085077.1"/>
    <property type="molecule type" value="Genomic_DNA"/>
</dbReference>
<keyword evidence="2" id="KW-0812">Transmembrane</keyword>
<evidence type="ECO:0000256" key="1">
    <source>
        <dbReference type="SAM" id="MobiDB-lite"/>
    </source>
</evidence>
<keyword evidence="5" id="KW-1185">Reference proteome</keyword>
<feature type="compositionally biased region" description="Polar residues" evidence="1">
    <location>
        <begin position="244"/>
        <end position="257"/>
    </location>
</feature>
<feature type="signal peptide" evidence="3">
    <location>
        <begin position="1"/>
        <end position="20"/>
    </location>
</feature>
<sequence>MKPLFITLLAFALSATTTDAHESVGKIYARQTSSASPAIHTVTVGQAGNYQYYPNVTYANPGDIITFEFFPTNHSVIRGEYTGWPGCGGNGCNPCVPYELYHPDEVGFFSKNQKVASVTDASKTIWNLTINDTNPVWFYCDALNSCHPNGMNSSVHIDTQHDAAVNAAYELAPGQQWPAEGSDTSSGSGGSSKKTSSLSGGAIAGIVIGAVAGIAVLAALLYYMGRSHAYGRMFKHGVAPSQMGTSQAPLSEVGETSTEVRHF</sequence>
<keyword evidence="2" id="KW-0472">Membrane</keyword>
<evidence type="ECO:0008006" key="6">
    <source>
        <dbReference type="Google" id="ProtNLM"/>
    </source>
</evidence>
<accession>A0A9P4HR21</accession>
<dbReference type="SUPFAM" id="SSF49503">
    <property type="entry name" value="Cupredoxins"/>
    <property type="match status" value="1"/>
</dbReference>
<proteinExistence type="predicted"/>
<organism evidence="4 5">
    <name type="scientific">Saccharata proteae CBS 121410</name>
    <dbReference type="NCBI Taxonomy" id="1314787"/>
    <lineage>
        <taxon>Eukaryota</taxon>
        <taxon>Fungi</taxon>
        <taxon>Dikarya</taxon>
        <taxon>Ascomycota</taxon>
        <taxon>Pezizomycotina</taxon>
        <taxon>Dothideomycetes</taxon>
        <taxon>Dothideomycetes incertae sedis</taxon>
        <taxon>Botryosphaeriales</taxon>
        <taxon>Saccharataceae</taxon>
        <taxon>Saccharata</taxon>
    </lineage>
</organism>
<dbReference type="CDD" id="cd12087">
    <property type="entry name" value="TM_EGFR-like"/>
    <property type="match status" value="1"/>
</dbReference>
<dbReference type="InterPro" id="IPR052953">
    <property type="entry name" value="Ser-rich/MCO-related"/>
</dbReference>
<feature type="region of interest" description="Disordered" evidence="1">
    <location>
        <begin position="244"/>
        <end position="263"/>
    </location>
</feature>